<dbReference type="InterPro" id="IPR013651">
    <property type="entry name" value="ATP-grasp_RimK-type"/>
</dbReference>
<proteinExistence type="predicted"/>
<dbReference type="Gene3D" id="3.30.1490.20">
    <property type="entry name" value="ATP-grasp fold, A domain"/>
    <property type="match status" value="1"/>
</dbReference>
<dbReference type="PROSITE" id="PS50975">
    <property type="entry name" value="ATP_GRASP"/>
    <property type="match status" value="1"/>
</dbReference>
<evidence type="ECO:0000256" key="2">
    <source>
        <dbReference type="PROSITE-ProRule" id="PRU00409"/>
    </source>
</evidence>
<name>A0ABT5L418_9ALTE</name>
<keyword evidence="5" id="KW-1185">Reference proteome</keyword>
<dbReference type="RefSeq" id="WP_273641280.1">
    <property type="nucleotide sequence ID" value="NZ_JAQQXP010000001.1"/>
</dbReference>
<evidence type="ECO:0000256" key="1">
    <source>
        <dbReference type="ARBA" id="ARBA00023211"/>
    </source>
</evidence>
<gene>
    <name evidence="4" type="ORF">OIK42_13545</name>
</gene>
<keyword evidence="1" id="KW-0464">Manganese</keyword>
<dbReference type="EMBL" id="JAQQXP010000001">
    <property type="protein sequence ID" value="MDC8831779.1"/>
    <property type="molecule type" value="Genomic_DNA"/>
</dbReference>
<accession>A0ABT5L418</accession>
<evidence type="ECO:0000259" key="3">
    <source>
        <dbReference type="PROSITE" id="PS50975"/>
    </source>
</evidence>
<dbReference type="InterPro" id="IPR013815">
    <property type="entry name" value="ATP_grasp_subdomain_1"/>
</dbReference>
<dbReference type="PANTHER" id="PTHR21621">
    <property type="entry name" value="RIBOSOMAL PROTEIN S6 MODIFICATION PROTEIN"/>
    <property type="match status" value="1"/>
</dbReference>
<dbReference type="InterPro" id="IPR025839">
    <property type="entry name" value="RLAN_dom"/>
</dbReference>
<sequence length="482" mass="54369">MHHTLIVANQPIDLALPALTVVTFEQYLADYPKWNEPKTRVINLCDTEQYLSNGYYCSLLAEARQHRVIPSVNTINDLRLAQKSHEAPLLIVKPQEKVVLEALSGDCYVFFGKTDDSRLKRLASLAFARFPSPVLKLVARPEQNAVYCQSVGFDAIEPALQPTFAARLDDYRQQQWRSAGKNKQYRWDMAILTNPDEPMPPSDKKALNRFVKAAGKAGFHAQVVTAATIGDITQYDALFIRETTAIDHNTYRLARAAEREGLVVLDDSQSILRCCNKIYLQDAFSYNKVPAPKARFVTDAKPATCSELIQELQLPIILKLPESSFSKGVFKVESATELKSRLQEMLEASALVLAQEYVFTEFDWRIGMLGGRPIYACKYFMARNHWQIYHHDGDKTDSGDFITMPTFEVPKPVLKAAIAAAGVVGTGLYGVDIKQRGNKVFVIEVNDNPNIDAGIEDKYLGDELYYLIMQEFVSRVERRGRQ</sequence>
<evidence type="ECO:0000313" key="5">
    <source>
        <dbReference type="Proteomes" id="UP001218788"/>
    </source>
</evidence>
<dbReference type="PANTHER" id="PTHR21621:SF0">
    <property type="entry name" value="BETA-CITRYLGLUTAMATE SYNTHASE B-RELATED"/>
    <property type="match status" value="1"/>
</dbReference>
<organism evidence="4 5">
    <name type="scientific">Alteromonas gilva</name>
    <dbReference type="NCBI Taxonomy" id="2987522"/>
    <lineage>
        <taxon>Bacteria</taxon>
        <taxon>Pseudomonadati</taxon>
        <taxon>Pseudomonadota</taxon>
        <taxon>Gammaproteobacteria</taxon>
        <taxon>Alteromonadales</taxon>
        <taxon>Alteromonadaceae</taxon>
        <taxon>Alteromonas/Salinimonas group</taxon>
        <taxon>Alteromonas</taxon>
    </lineage>
</organism>
<dbReference type="Proteomes" id="UP001218788">
    <property type="component" value="Unassembled WGS sequence"/>
</dbReference>
<dbReference type="SUPFAM" id="SSF56059">
    <property type="entry name" value="Glutathione synthetase ATP-binding domain-like"/>
    <property type="match status" value="1"/>
</dbReference>
<feature type="domain" description="ATP-grasp" evidence="3">
    <location>
        <begin position="281"/>
        <end position="473"/>
    </location>
</feature>
<dbReference type="InterPro" id="IPR011761">
    <property type="entry name" value="ATP-grasp"/>
</dbReference>
<reference evidence="4 5" key="1">
    <citation type="submission" date="2022-10" db="EMBL/GenBank/DDBJ databases">
        <title>Alteromonas sp. chi3 Genome sequencing.</title>
        <authorList>
            <person name="Park S."/>
        </authorList>
    </citation>
    <scope>NUCLEOTIDE SEQUENCE [LARGE SCALE GENOMIC DNA]</scope>
    <source>
        <strain evidence="5">chi3</strain>
    </source>
</reference>
<dbReference type="Pfam" id="PF14401">
    <property type="entry name" value="RLAN"/>
    <property type="match status" value="1"/>
</dbReference>
<evidence type="ECO:0000313" key="4">
    <source>
        <dbReference type="EMBL" id="MDC8831779.1"/>
    </source>
</evidence>
<keyword evidence="2" id="KW-0547">Nucleotide-binding</keyword>
<comment type="caution">
    <text evidence="4">The sequence shown here is derived from an EMBL/GenBank/DDBJ whole genome shotgun (WGS) entry which is preliminary data.</text>
</comment>
<dbReference type="Pfam" id="PF08443">
    <property type="entry name" value="RimK"/>
    <property type="match status" value="1"/>
</dbReference>
<protein>
    <submittedName>
        <fullName evidence="4">RimK family protein</fullName>
    </submittedName>
</protein>
<dbReference type="Gene3D" id="3.30.470.20">
    <property type="entry name" value="ATP-grasp fold, B domain"/>
    <property type="match status" value="1"/>
</dbReference>
<keyword evidence="2" id="KW-0067">ATP-binding</keyword>